<dbReference type="AlphaFoldDB" id="A0A8K0CKE2"/>
<proteinExistence type="predicted"/>
<dbReference type="InterPro" id="IPR006170">
    <property type="entry name" value="PBP/GOBP"/>
</dbReference>
<dbReference type="Pfam" id="PF01395">
    <property type="entry name" value="PBP_GOBP"/>
    <property type="match status" value="1"/>
</dbReference>
<protein>
    <submittedName>
        <fullName evidence="1">Uncharacterized protein</fullName>
    </submittedName>
</protein>
<accession>A0A8K0CKE2</accession>
<keyword evidence="2" id="KW-1185">Reference proteome</keyword>
<name>A0A8K0CKE2_IGNLU</name>
<gene>
    <name evidence="1" type="ORF">ILUMI_17283</name>
</gene>
<comment type="caution">
    <text evidence="1">The sequence shown here is derived from an EMBL/GenBank/DDBJ whole genome shotgun (WGS) entry which is preliminary data.</text>
</comment>
<evidence type="ECO:0000313" key="2">
    <source>
        <dbReference type="Proteomes" id="UP000801492"/>
    </source>
</evidence>
<dbReference type="InterPro" id="IPR036728">
    <property type="entry name" value="PBP_GOBP_sf"/>
</dbReference>
<evidence type="ECO:0000313" key="1">
    <source>
        <dbReference type="EMBL" id="KAF2888890.1"/>
    </source>
</evidence>
<dbReference type="Proteomes" id="UP000801492">
    <property type="component" value="Unassembled WGS sequence"/>
</dbReference>
<reference evidence="1" key="1">
    <citation type="submission" date="2019-08" db="EMBL/GenBank/DDBJ databases">
        <title>The genome of the North American firefly Photinus pyralis.</title>
        <authorList>
            <consortium name="Photinus pyralis genome working group"/>
            <person name="Fallon T.R."/>
            <person name="Sander Lower S.E."/>
            <person name="Weng J.-K."/>
        </authorList>
    </citation>
    <scope>NUCLEOTIDE SEQUENCE</scope>
    <source>
        <strain evidence="1">TRF0915ILg1</strain>
        <tissue evidence="1">Whole body</tissue>
    </source>
</reference>
<dbReference type="SUPFAM" id="SSF47565">
    <property type="entry name" value="Insect pheromone/odorant-binding proteins"/>
    <property type="match status" value="1"/>
</dbReference>
<organism evidence="1 2">
    <name type="scientific">Ignelater luminosus</name>
    <name type="common">Cucubano</name>
    <name type="synonym">Pyrophorus luminosus</name>
    <dbReference type="NCBI Taxonomy" id="2038154"/>
    <lineage>
        <taxon>Eukaryota</taxon>
        <taxon>Metazoa</taxon>
        <taxon>Ecdysozoa</taxon>
        <taxon>Arthropoda</taxon>
        <taxon>Hexapoda</taxon>
        <taxon>Insecta</taxon>
        <taxon>Pterygota</taxon>
        <taxon>Neoptera</taxon>
        <taxon>Endopterygota</taxon>
        <taxon>Coleoptera</taxon>
        <taxon>Polyphaga</taxon>
        <taxon>Elateriformia</taxon>
        <taxon>Elateroidea</taxon>
        <taxon>Elateridae</taxon>
        <taxon>Agrypninae</taxon>
        <taxon>Pyrophorini</taxon>
        <taxon>Ignelater</taxon>
    </lineage>
</organism>
<dbReference type="EMBL" id="VTPC01072934">
    <property type="protein sequence ID" value="KAF2888890.1"/>
    <property type="molecule type" value="Genomic_DNA"/>
</dbReference>
<dbReference type="OrthoDB" id="6739386at2759"/>
<sequence>MKVLNCINILEKKMKFLIFGLLSFLIIFTEARIEFTQTAKDCIAEIKTDEETIRSILEENPLFPEDNELVLKFVECKYRSHINDNNEIIADDSLKDYVTEILAKRLNGKTKLAALIANDCVEHCKDQKGDSKGKTGVKLVNCVKQRFWEYVK</sequence>
<dbReference type="GO" id="GO:0005549">
    <property type="term" value="F:odorant binding"/>
    <property type="evidence" value="ECO:0007669"/>
    <property type="project" value="InterPro"/>
</dbReference>
<dbReference type="Gene3D" id="1.10.238.20">
    <property type="entry name" value="Pheromone/general odorant binding protein domain"/>
    <property type="match status" value="1"/>
</dbReference>